<reference evidence="2 3" key="1">
    <citation type="submission" date="2016-09" db="EMBL/GenBank/DDBJ databases">
        <title>Rhizobium oryziradicis sp. nov., isolated from the root of rice.</title>
        <authorList>
            <person name="Zhao J."/>
            <person name="Zhang X."/>
        </authorList>
    </citation>
    <scope>NUCLEOTIDE SEQUENCE [LARGE SCALE GENOMIC DNA]</scope>
    <source>
        <strain evidence="2 3">N19</strain>
    </source>
</reference>
<comment type="caution">
    <text evidence="2">The sequence shown here is derived from an EMBL/GenBank/DDBJ whole genome shotgun (WGS) entry which is preliminary data.</text>
</comment>
<keyword evidence="1" id="KW-0732">Signal</keyword>
<dbReference type="AlphaFoldDB" id="A0A1Q8ZXT9"/>
<dbReference type="EMBL" id="MKIM01000018">
    <property type="protein sequence ID" value="OLP46888.1"/>
    <property type="molecule type" value="Genomic_DNA"/>
</dbReference>
<proteinExistence type="predicted"/>
<organism evidence="2 3">
    <name type="scientific">Rhizobium oryziradicis</name>
    <dbReference type="NCBI Taxonomy" id="1867956"/>
    <lineage>
        <taxon>Bacteria</taxon>
        <taxon>Pseudomonadati</taxon>
        <taxon>Pseudomonadota</taxon>
        <taxon>Alphaproteobacteria</taxon>
        <taxon>Hyphomicrobiales</taxon>
        <taxon>Rhizobiaceae</taxon>
        <taxon>Rhizobium/Agrobacterium group</taxon>
        <taxon>Rhizobium</taxon>
    </lineage>
</organism>
<dbReference type="Proteomes" id="UP000186894">
    <property type="component" value="Unassembled WGS sequence"/>
</dbReference>
<evidence type="ECO:0000313" key="3">
    <source>
        <dbReference type="Proteomes" id="UP000186894"/>
    </source>
</evidence>
<name>A0A1Q8ZXT9_9HYPH</name>
<protein>
    <recommendedName>
        <fullName evidence="4">Flp pilus assembly protein CpaB</fullName>
    </recommendedName>
</protein>
<evidence type="ECO:0008006" key="4">
    <source>
        <dbReference type="Google" id="ProtNLM"/>
    </source>
</evidence>
<feature type="chain" id="PRO_5012118794" description="Flp pilus assembly protein CpaB" evidence="1">
    <location>
        <begin position="20"/>
        <end position="217"/>
    </location>
</feature>
<keyword evidence="3" id="KW-1185">Reference proteome</keyword>
<evidence type="ECO:0000313" key="2">
    <source>
        <dbReference type="EMBL" id="OLP46888.1"/>
    </source>
</evidence>
<dbReference type="RefSeq" id="WP_075637627.1">
    <property type="nucleotide sequence ID" value="NZ_MKIM01000018.1"/>
</dbReference>
<gene>
    <name evidence="2" type="ORF">BJF95_14475</name>
</gene>
<feature type="signal peptide" evidence="1">
    <location>
        <begin position="1"/>
        <end position="19"/>
    </location>
</feature>
<evidence type="ECO:0000256" key="1">
    <source>
        <dbReference type="SAM" id="SignalP"/>
    </source>
</evidence>
<accession>A0A1Q8ZXT9</accession>
<sequence>MRRRIFSAFISFFYLGVLADAGFADDNKENGDMRSQLTIYVAPPLLEKGGTVIVVSNPVALAEWRDLSQGDNPARDDPHNEKKKNLQPGDRLFGAVVSKKVSIIEFVYPEGGTFGFNLVPLPTASGRAATAPALMTKRVLVGDGGYKDWKTGKEYIWESVSTIHVVGPEATEGDSRSASVAEAEIMNLPPKKTTYEGVTVSAPTDEQLEQVIVKVPH</sequence>
<dbReference type="OrthoDB" id="8455040at2"/>
<dbReference type="STRING" id="1867956.BJF95_14475"/>